<feature type="domain" description="Phosphofurin acidic cluster sorting protein 1/2 C-terminal" evidence="1">
    <location>
        <begin position="278"/>
        <end position="395"/>
    </location>
</feature>
<protein>
    <submittedName>
        <fullName evidence="2">BTB/POZ domain-containing protein</fullName>
    </submittedName>
</protein>
<evidence type="ECO:0000313" key="2">
    <source>
        <dbReference type="WBParaSite" id="ACOC_0000165601-mRNA-1"/>
    </source>
</evidence>
<proteinExistence type="predicted"/>
<accession>A0A0R3PCS7</accession>
<feature type="domain" description="Phosphofurin acidic cluster sorting protein 1/2 C-terminal" evidence="1">
    <location>
        <begin position="61"/>
        <end position="228"/>
    </location>
</feature>
<dbReference type="GO" id="GO:0072659">
    <property type="term" value="P:protein localization to plasma membrane"/>
    <property type="evidence" value="ECO:0007669"/>
    <property type="project" value="TreeGrafter"/>
</dbReference>
<dbReference type="PANTHER" id="PTHR13280:SF17">
    <property type="entry name" value="KRUEPPEL TARGET AT 95D, ISOFORM A"/>
    <property type="match status" value="1"/>
</dbReference>
<organism evidence="2">
    <name type="scientific">Angiostrongylus costaricensis</name>
    <name type="common">Nematode worm</name>
    <dbReference type="NCBI Taxonomy" id="334426"/>
    <lineage>
        <taxon>Eukaryota</taxon>
        <taxon>Metazoa</taxon>
        <taxon>Ecdysozoa</taxon>
        <taxon>Nematoda</taxon>
        <taxon>Chromadorea</taxon>
        <taxon>Rhabditida</taxon>
        <taxon>Rhabditina</taxon>
        <taxon>Rhabditomorpha</taxon>
        <taxon>Strongyloidea</taxon>
        <taxon>Metastrongylidae</taxon>
        <taxon>Angiostrongylus</taxon>
    </lineage>
</organism>
<name>A0A0R3PCS7_ANGCS</name>
<dbReference type="WBParaSite" id="ACOC_0000165601-mRNA-1">
    <property type="protein sequence ID" value="ACOC_0000165601-mRNA-1"/>
    <property type="gene ID" value="ACOC_0000165601"/>
</dbReference>
<reference evidence="2" key="1">
    <citation type="submission" date="2017-02" db="UniProtKB">
        <authorList>
            <consortium name="WormBaseParasite"/>
        </authorList>
    </citation>
    <scope>IDENTIFICATION</scope>
</reference>
<sequence>LQSNWEPGRSSSILLKFALNVEFILKRLQLSALLSAYPDISTGCWLSSFHDLPHLSAIPIPAVDCPSSSSVKLAMSQIVTKIQNFCNSNSSNPPITRVGVIGGDKFINQILRAYVECLHHKSSSNWLHYLRFAMIPAPHSLMASFYKCAIAGLDGELDQLCHDMWERWVDLSPSERVSVIEKMTMWLTAGGGACVNLPIGEALLQMTERGQEVSCRVFVPFLAEVRVVHLFFHSSPPNSPHIRAADSREMDPSNVGGLEISTHWLFYPYNFNLPSYSQNVTPNSKKDVSKGSIKASFRTLVITRSCSQPLLSLNFVKEKKKEKMLQKLGMKKGQKTENDNPPVQVVAVSRLLCSCASKHADLTVNVDGFTYERIRYFQCSSQWQTHVKSFPVSLIV</sequence>
<dbReference type="InterPro" id="IPR019381">
    <property type="entry name" value="PACS1/2_C"/>
</dbReference>
<dbReference type="Pfam" id="PF10254">
    <property type="entry name" value="Pacs-1"/>
    <property type="match status" value="2"/>
</dbReference>
<evidence type="ECO:0000259" key="1">
    <source>
        <dbReference type="Pfam" id="PF10254"/>
    </source>
</evidence>
<dbReference type="OMA" id="CIYSSPR"/>
<dbReference type="AlphaFoldDB" id="A0A0R3PCS7"/>
<dbReference type="PANTHER" id="PTHR13280">
    <property type="entry name" value="PHOSPHOFURIN ACIDIC CLUSTER SORTING PROTEIN"/>
    <property type="match status" value="1"/>
</dbReference>